<dbReference type="GO" id="GO:0000287">
    <property type="term" value="F:magnesium ion binding"/>
    <property type="evidence" value="ECO:0007669"/>
    <property type="project" value="UniProtKB-UniRule"/>
</dbReference>
<gene>
    <name evidence="6 9" type="primary">menD</name>
    <name evidence="9" type="ORF">D3791_03450</name>
</gene>
<feature type="domain" description="Thiamine pyrophosphate enzyme N-terminal TPP-binding" evidence="8">
    <location>
        <begin position="13"/>
        <end position="130"/>
    </location>
</feature>
<dbReference type="CDD" id="cd02009">
    <property type="entry name" value="TPP_SHCHC_synthase"/>
    <property type="match status" value="1"/>
</dbReference>
<dbReference type="Pfam" id="PF02775">
    <property type="entry name" value="TPP_enzyme_C"/>
    <property type="match status" value="1"/>
</dbReference>
<evidence type="ECO:0000256" key="4">
    <source>
        <dbReference type="ARBA" id="ARBA00023052"/>
    </source>
</evidence>
<dbReference type="EC" id="2.2.1.9" evidence="6"/>
<dbReference type="NCBIfam" id="TIGR00173">
    <property type="entry name" value="menD"/>
    <property type="match status" value="1"/>
</dbReference>
<keyword evidence="6" id="KW-0474">Menaquinone biosynthesis</keyword>
<comment type="pathway">
    <text evidence="6">Quinol/quinone metabolism; 1,4-dihydroxy-2-naphthoate biosynthesis; 1,4-dihydroxy-2-naphthoate from chorismate: step 2/7.</text>
</comment>
<evidence type="ECO:0000313" key="9">
    <source>
        <dbReference type="EMBL" id="QIV86257.1"/>
    </source>
</evidence>
<proteinExistence type="inferred from homology"/>
<dbReference type="PANTHER" id="PTHR42916:SF1">
    <property type="entry name" value="PROTEIN PHYLLO, CHLOROPLASTIC"/>
    <property type="match status" value="1"/>
</dbReference>
<protein>
    <recommendedName>
        <fullName evidence="6">2-succinyl-5-enolpyruvyl-6-hydroxy-3-cyclohexene-1-carboxylate synthase</fullName>
        <shortName evidence="6">SEPHCHC synthase</shortName>
        <ecNumber evidence="6">2.2.1.9</ecNumber>
    </recommendedName>
    <alternativeName>
        <fullName evidence="6">Menaquinone biosynthesis protein MenD</fullName>
    </alternativeName>
</protein>
<accession>A0A6H0SJU2</accession>
<keyword evidence="2 6" id="KW-0479">Metal-binding</keyword>
<keyword evidence="3 6" id="KW-0460">Magnesium</keyword>
<dbReference type="HAMAP" id="MF_01659">
    <property type="entry name" value="MenD"/>
    <property type="match status" value="1"/>
</dbReference>
<dbReference type="SUPFAM" id="SSF52518">
    <property type="entry name" value="Thiamin diphosphate-binding fold (THDP-binding)"/>
    <property type="match status" value="2"/>
</dbReference>
<keyword evidence="10" id="KW-1185">Reference proteome</keyword>
<dbReference type="InterPro" id="IPR012001">
    <property type="entry name" value="Thiamin_PyroP_enz_TPP-bd_dom"/>
</dbReference>
<dbReference type="EMBL" id="CP032549">
    <property type="protein sequence ID" value="QIV86257.1"/>
    <property type="molecule type" value="Genomic_DNA"/>
</dbReference>
<comment type="cofactor">
    <cofactor evidence="6">
        <name>thiamine diphosphate</name>
        <dbReference type="ChEBI" id="CHEBI:58937"/>
    </cofactor>
    <text evidence="6">Binds 1 thiamine pyrophosphate per subunit.</text>
</comment>
<evidence type="ECO:0000259" key="7">
    <source>
        <dbReference type="Pfam" id="PF02775"/>
    </source>
</evidence>
<dbReference type="Proteomes" id="UP000502331">
    <property type="component" value="Chromosome"/>
</dbReference>
<evidence type="ECO:0000256" key="3">
    <source>
        <dbReference type="ARBA" id="ARBA00022842"/>
    </source>
</evidence>
<dbReference type="GO" id="GO:0030145">
    <property type="term" value="F:manganese ion binding"/>
    <property type="evidence" value="ECO:0007669"/>
    <property type="project" value="UniProtKB-UniRule"/>
</dbReference>
<dbReference type="UniPathway" id="UPA01057">
    <property type="reaction ID" value="UER00164"/>
</dbReference>
<evidence type="ECO:0000256" key="6">
    <source>
        <dbReference type="HAMAP-Rule" id="MF_01659"/>
    </source>
</evidence>
<comment type="cofactor">
    <cofactor evidence="6">
        <name>Mg(2+)</name>
        <dbReference type="ChEBI" id="CHEBI:18420"/>
    </cofactor>
    <cofactor evidence="6">
        <name>Mn(2+)</name>
        <dbReference type="ChEBI" id="CHEBI:29035"/>
    </cofactor>
</comment>
<dbReference type="Gene3D" id="3.40.50.1220">
    <property type="entry name" value="TPP-binding domain"/>
    <property type="match status" value="1"/>
</dbReference>
<evidence type="ECO:0000313" key="10">
    <source>
        <dbReference type="Proteomes" id="UP000502331"/>
    </source>
</evidence>
<dbReference type="InterPro" id="IPR029061">
    <property type="entry name" value="THDP-binding"/>
</dbReference>
<dbReference type="GO" id="GO:0009234">
    <property type="term" value="P:menaquinone biosynthetic process"/>
    <property type="evidence" value="ECO:0007669"/>
    <property type="project" value="UniProtKB-UniRule"/>
</dbReference>
<dbReference type="UniPathway" id="UPA00079"/>
<dbReference type="GO" id="GO:0030976">
    <property type="term" value="F:thiamine pyrophosphate binding"/>
    <property type="evidence" value="ECO:0007669"/>
    <property type="project" value="UniProtKB-UniRule"/>
</dbReference>
<dbReference type="AlphaFoldDB" id="A0A6H0SJU2"/>
<keyword evidence="4 6" id="KW-0786">Thiamine pyrophosphate</keyword>
<comment type="similarity">
    <text evidence="6">Belongs to the TPP enzyme family. MenD subfamily.</text>
</comment>
<evidence type="ECO:0000256" key="2">
    <source>
        <dbReference type="ARBA" id="ARBA00022723"/>
    </source>
</evidence>
<comment type="subunit">
    <text evidence="6">Homodimer.</text>
</comment>
<dbReference type="PANTHER" id="PTHR42916">
    <property type="entry name" value="2-SUCCINYL-5-ENOLPYRUVYL-6-HYDROXY-3-CYCLOHEXENE-1-CARBOXYLATE SYNTHASE"/>
    <property type="match status" value="1"/>
</dbReference>
<dbReference type="Gene3D" id="3.40.50.970">
    <property type="match status" value="2"/>
</dbReference>
<keyword evidence="1 6" id="KW-0808">Transferase</keyword>
<evidence type="ECO:0000259" key="8">
    <source>
        <dbReference type="Pfam" id="PF02776"/>
    </source>
</evidence>
<dbReference type="Pfam" id="PF02776">
    <property type="entry name" value="TPP_enzyme_N"/>
    <property type="match status" value="1"/>
</dbReference>
<keyword evidence="5 6" id="KW-0464">Manganese</keyword>
<comment type="pathway">
    <text evidence="6">Quinol/quinone metabolism; menaquinone biosynthesis.</text>
</comment>
<comment type="function">
    <text evidence="6">Catalyzes the thiamine diphosphate-dependent decarboxylation of 2-oxoglutarate and the subsequent addition of the resulting succinic semialdehyde-thiamine pyrophosphate anion to isochorismate to yield 2-succinyl-5-enolpyruvyl-6-hydroxy-3-cyclohexene-1-carboxylate (SEPHCHC).</text>
</comment>
<dbReference type="PIRSF" id="PIRSF004983">
    <property type="entry name" value="MenD"/>
    <property type="match status" value="1"/>
</dbReference>
<dbReference type="GO" id="GO:0070204">
    <property type="term" value="F:2-succinyl-5-enolpyruvyl-6-hydroxy-3-cyclohexene-1-carboxylic-acid synthase activity"/>
    <property type="evidence" value="ECO:0007669"/>
    <property type="project" value="UniProtKB-UniRule"/>
</dbReference>
<dbReference type="RefSeq" id="WP_172511292.1">
    <property type="nucleotide sequence ID" value="NZ_CP032549.1"/>
</dbReference>
<dbReference type="InterPro" id="IPR004433">
    <property type="entry name" value="MenaQ_synth_MenD"/>
</dbReference>
<dbReference type="InterPro" id="IPR011766">
    <property type="entry name" value="TPP_enzyme_TPP-bd"/>
</dbReference>
<name>A0A6H0SJU2_9MICC</name>
<sequence>MGSPQPDQQLAITTARTVLGILIQAGIRDLVISPGSRSAPLAYAAAEAEHAGLLKFHVRIDERSAAFMALGLAQSSRTPVAVAATSGTAIGQMLPAVMEANHTATPLLVLSADRPDELHGTGASQSTKQKTLFSDHVRLALNVPAGQQAEMCLGQALLALQGDAHLPGGPVQLNLQFRDPLTPSDNESINNPYWESLTPGTWPLARAEQQAAPAPAGQALAIRRTVVVAGHDAGPQAQEFAHQLGLPLFAEPSSNARFSDHAITHYRPLISVGIEHVERVVLFGRPTLSRPVARLLADPSIASAIWQPAPVAWYEAGRRRETPIGNWQELQEFAGRAPAGWLAAWQELDAQALELRADIDRNTSINGLLVAEAIWEHQPEVLLLGSSNIVRDFDLAARPSDGIAVHANRGLAGIDGTISTALGLAVGSQRRTVAVMGDITFAHDASSLSWTPGEKKPELDVVVYNDGGGAIFSTLEHGAVADSGRYANAVERLFSTPQDFDIQSLAKAYGWEYERADSKEELGSLLGHRGGAALRLIEVCASRDHLRADNQSLNEKIGQLSWPGQ</sequence>
<comment type="catalytic activity">
    <reaction evidence="6">
        <text>isochorismate + 2-oxoglutarate + H(+) = 5-enolpyruvoyl-6-hydroxy-2-succinyl-cyclohex-3-ene-1-carboxylate + CO2</text>
        <dbReference type="Rhea" id="RHEA:25593"/>
        <dbReference type="ChEBI" id="CHEBI:15378"/>
        <dbReference type="ChEBI" id="CHEBI:16526"/>
        <dbReference type="ChEBI" id="CHEBI:16810"/>
        <dbReference type="ChEBI" id="CHEBI:29780"/>
        <dbReference type="ChEBI" id="CHEBI:58818"/>
        <dbReference type="EC" id="2.2.1.9"/>
    </reaction>
</comment>
<reference evidence="9 10" key="1">
    <citation type="submission" date="2018-09" db="EMBL/GenBank/DDBJ databases">
        <title>Glutamicibacter mishrai S5-52T (LMG 29155T = KCTC 39846T).</title>
        <authorList>
            <person name="Das S.K."/>
        </authorList>
    </citation>
    <scope>NUCLEOTIDE SEQUENCE [LARGE SCALE GENOMIC DNA]</scope>
    <source>
        <strain evidence="9 10">S5-52</strain>
    </source>
</reference>
<evidence type="ECO:0000256" key="1">
    <source>
        <dbReference type="ARBA" id="ARBA00022679"/>
    </source>
</evidence>
<feature type="domain" description="Thiamine pyrophosphate enzyme TPP-binding" evidence="7">
    <location>
        <begin position="408"/>
        <end position="525"/>
    </location>
</feature>
<evidence type="ECO:0000256" key="5">
    <source>
        <dbReference type="ARBA" id="ARBA00023211"/>
    </source>
</evidence>
<organism evidence="9 10">
    <name type="scientific">Glutamicibacter mishrai</name>
    <dbReference type="NCBI Taxonomy" id="1775880"/>
    <lineage>
        <taxon>Bacteria</taxon>
        <taxon>Bacillati</taxon>
        <taxon>Actinomycetota</taxon>
        <taxon>Actinomycetes</taxon>
        <taxon>Micrococcales</taxon>
        <taxon>Micrococcaceae</taxon>
        <taxon>Glutamicibacter</taxon>
    </lineage>
</organism>